<dbReference type="InterPro" id="IPR001054">
    <property type="entry name" value="A/G_cyclase"/>
</dbReference>
<reference evidence="4" key="1">
    <citation type="submission" date="2015-09" db="EMBL/GenBank/DDBJ databases">
        <authorList>
            <consortium name="Pathogen Informatics"/>
        </authorList>
    </citation>
    <scope>NUCLEOTIDE SEQUENCE [LARGE SCALE GENOMIC DNA]</scope>
    <source>
        <strain evidence="4">Lake Konstanz</strain>
    </source>
</reference>
<keyword evidence="4" id="KW-1185">Reference proteome</keyword>
<evidence type="ECO:0000256" key="1">
    <source>
        <dbReference type="SAM" id="MobiDB-lite"/>
    </source>
</evidence>
<sequence length="549" mass="58201">MRAELIKMKSFLPQSVLRQLEEELMEEEEARAEGRRFSNSDSNEEDSGNNSSSSPTKPFGYIGGSSAPQNPNHEEDGSPMIELAGKSALAGGATADADGFPLDGFHDRPLSPQGMHEDVPSRTAANPLEAPSSIGVVAGGASDSSFAQNGKQTDVASDGAGMGGMSSDNATNSTLPSSMTLGNPIAATVDVGLTAVNPLRVLNTQPHDEDGRNSPGAESLAIGMSMRTDFVNLALTEKRKRRANRPTLQSLNDLCVLSAKRITVVMANCIGFHQILEMQGPQGLEQFHATLVDIVLKEVNATGGVLDFVHGDRFLITYNASTTCIPHGICAAEMVLRVRAKLNANPDLIGFQGIRFGLSAGEALCGNFGNDVMKRFSAVGPVVHQAFTLMQQTKAEEGHCSSLNLCCSSVFARIKNRAAAEHVNYVQLPGQVNAGLISTIRGLRRDIEPFDSLMGRTKIGFRKRAAAAAAAAAAQQAATAAGHPADGNLLSSVLEDDPTLPVEEILTIDKVNLAFETFANGDIEAAKEIAEDLPPHRTMALHKAFQVCE</sequence>
<feature type="region of interest" description="Disordered" evidence="1">
    <location>
        <begin position="92"/>
        <end position="127"/>
    </location>
</feature>
<feature type="compositionally biased region" description="Basic and acidic residues" evidence="1">
    <location>
        <begin position="104"/>
        <end position="120"/>
    </location>
</feature>
<evidence type="ECO:0000259" key="2">
    <source>
        <dbReference type="PROSITE" id="PS50125"/>
    </source>
</evidence>
<evidence type="ECO:0000313" key="4">
    <source>
        <dbReference type="Proteomes" id="UP000051952"/>
    </source>
</evidence>
<protein>
    <submittedName>
        <fullName evidence="3">Guanylate cyclase, putative</fullName>
    </submittedName>
</protein>
<feature type="domain" description="Guanylate cyclase" evidence="2">
    <location>
        <begin position="263"/>
        <end position="390"/>
    </location>
</feature>
<dbReference type="PROSITE" id="PS50125">
    <property type="entry name" value="GUANYLATE_CYCLASE_2"/>
    <property type="match status" value="1"/>
</dbReference>
<feature type="compositionally biased region" description="Polar residues" evidence="1">
    <location>
        <begin position="144"/>
        <end position="155"/>
    </location>
</feature>
<feature type="region of interest" description="Disordered" evidence="1">
    <location>
        <begin position="23"/>
        <end position="79"/>
    </location>
</feature>
<dbReference type="InterPro" id="IPR029787">
    <property type="entry name" value="Nucleotide_cyclase"/>
</dbReference>
<evidence type="ECO:0000313" key="3">
    <source>
        <dbReference type="EMBL" id="CUE73645.1"/>
    </source>
</evidence>
<dbReference type="VEuPathDB" id="TriTrypDB:BSAL_55315"/>
<name>A0A0S4IIY7_BODSA</name>
<dbReference type="SUPFAM" id="SSF55073">
    <property type="entry name" value="Nucleotide cyclase"/>
    <property type="match status" value="1"/>
</dbReference>
<dbReference type="Gene3D" id="3.30.70.1230">
    <property type="entry name" value="Nucleotide cyclase"/>
    <property type="match status" value="1"/>
</dbReference>
<feature type="region of interest" description="Disordered" evidence="1">
    <location>
        <begin position="144"/>
        <end position="174"/>
    </location>
</feature>
<accession>A0A0S4IIY7</accession>
<dbReference type="AlphaFoldDB" id="A0A0S4IIY7"/>
<dbReference type="Proteomes" id="UP000051952">
    <property type="component" value="Unassembled WGS sequence"/>
</dbReference>
<dbReference type="GO" id="GO:0009190">
    <property type="term" value="P:cyclic nucleotide biosynthetic process"/>
    <property type="evidence" value="ECO:0007669"/>
    <property type="project" value="InterPro"/>
</dbReference>
<organism evidence="3 4">
    <name type="scientific">Bodo saltans</name>
    <name type="common">Flagellated protozoan</name>
    <dbReference type="NCBI Taxonomy" id="75058"/>
    <lineage>
        <taxon>Eukaryota</taxon>
        <taxon>Discoba</taxon>
        <taxon>Euglenozoa</taxon>
        <taxon>Kinetoplastea</taxon>
        <taxon>Metakinetoplastina</taxon>
        <taxon>Eubodonida</taxon>
        <taxon>Bodonidae</taxon>
        <taxon>Bodo</taxon>
    </lineage>
</organism>
<proteinExistence type="predicted"/>
<gene>
    <name evidence="3" type="ORF">BSAL_55315</name>
</gene>
<dbReference type="GO" id="GO:0035556">
    <property type="term" value="P:intracellular signal transduction"/>
    <property type="evidence" value="ECO:0007669"/>
    <property type="project" value="InterPro"/>
</dbReference>
<dbReference type="EMBL" id="CYKH01000155">
    <property type="protein sequence ID" value="CUE73645.1"/>
    <property type="molecule type" value="Genomic_DNA"/>
</dbReference>